<name>A0A2T6KIC2_9RHOB</name>
<comment type="caution">
    <text evidence="1">The sequence shown here is derived from an EMBL/GenBank/DDBJ whole genome shotgun (WGS) entry which is preliminary data.</text>
</comment>
<evidence type="ECO:0000313" key="2">
    <source>
        <dbReference type="Proteomes" id="UP000244523"/>
    </source>
</evidence>
<organism evidence="1 2">
    <name type="scientific">Yoonia sediminilitoris</name>
    <dbReference type="NCBI Taxonomy" id="1286148"/>
    <lineage>
        <taxon>Bacteria</taxon>
        <taxon>Pseudomonadati</taxon>
        <taxon>Pseudomonadota</taxon>
        <taxon>Alphaproteobacteria</taxon>
        <taxon>Rhodobacterales</taxon>
        <taxon>Paracoccaceae</taxon>
        <taxon>Yoonia</taxon>
    </lineage>
</organism>
<proteinExistence type="predicted"/>
<accession>A0A2T6KIC2</accession>
<dbReference type="AlphaFoldDB" id="A0A2T6KIC2"/>
<protein>
    <recommendedName>
        <fullName evidence="3">Hpt domain-containing protein</fullName>
    </recommendedName>
</protein>
<sequence>MTDITHLQPNVAPQEQDVVILRCPDQMHFDPAPLNRLFALKDAAEAEEVICRVLEDIALRLDMMQTDMAKSAFSKLVKPAARIAAVADQIGLTEVAIAAGHVSQCLEQRDGVALEATMARLERGFDVAVSEVWNFRDH</sequence>
<dbReference type="SUPFAM" id="SSF47226">
    <property type="entry name" value="Histidine-containing phosphotransfer domain, HPT domain"/>
    <property type="match status" value="1"/>
</dbReference>
<dbReference type="InterPro" id="IPR036641">
    <property type="entry name" value="HPT_dom_sf"/>
</dbReference>
<reference evidence="1 2" key="1">
    <citation type="submission" date="2018-04" db="EMBL/GenBank/DDBJ databases">
        <title>Genomic Encyclopedia of Archaeal and Bacterial Type Strains, Phase II (KMG-II): from individual species to whole genera.</title>
        <authorList>
            <person name="Goeker M."/>
        </authorList>
    </citation>
    <scope>NUCLEOTIDE SEQUENCE [LARGE SCALE GENOMIC DNA]</scope>
    <source>
        <strain evidence="1 2">DSM 29955</strain>
    </source>
</reference>
<dbReference type="Proteomes" id="UP000244523">
    <property type="component" value="Unassembled WGS sequence"/>
</dbReference>
<evidence type="ECO:0008006" key="3">
    <source>
        <dbReference type="Google" id="ProtNLM"/>
    </source>
</evidence>
<dbReference type="GO" id="GO:0000160">
    <property type="term" value="P:phosphorelay signal transduction system"/>
    <property type="evidence" value="ECO:0007669"/>
    <property type="project" value="InterPro"/>
</dbReference>
<gene>
    <name evidence="1" type="ORF">C8N45_10492</name>
</gene>
<dbReference type="EMBL" id="QBUD01000004">
    <property type="protein sequence ID" value="PUB15472.1"/>
    <property type="molecule type" value="Genomic_DNA"/>
</dbReference>
<evidence type="ECO:0000313" key="1">
    <source>
        <dbReference type="EMBL" id="PUB15472.1"/>
    </source>
</evidence>
<keyword evidence="2" id="KW-1185">Reference proteome</keyword>